<organism evidence="2 3">
    <name type="scientific">Candidatus Ornithomonoglobus intestinigallinarum</name>
    <dbReference type="NCBI Taxonomy" id="2840894"/>
    <lineage>
        <taxon>Bacteria</taxon>
        <taxon>Bacillati</taxon>
        <taxon>Bacillota</taxon>
        <taxon>Clostridia</taxon>
        <taxon>Candidatus Ornithomonoglobus</taxon>
    </lineage>
</organism>
<name>A0A9D1H115_9FIRM</name>
<dbReference type="SUPFAM" id="SSF56281">
    <property type="entry name" value="Metallo-hydrolase/oxidoreductase"/>
    <property type="match status" value="1"/>
</dbReference>
<dbReference type="PANTHER" id="PTHR42663:SF6">
    <property type="entry name" value="HYDROLASE C777.06C-RELATED"/>
    <property type="match status" value="1"/>
</dbReference>
<dbReference type="PANTHER" id="PTHR42663">
    <property type="entry name" value="HYDROLASE C777.06C-RELATED-RELATED"/>
    <property type="match status" value="1"/>
</dbReference>
<evidence type="ECO:0000313" key="2">
    <source>
        <dbReference type="EMBL" id="HIT84268.1"/>
    </source>
</evidence>
<dbReference type="AlphaFoldDB" id="A0A9D1H115"/>
<protein>
    <recommendedName>
        <fullName evidence="1">Metallo-beta-lactamase domain-containing protein</fullName>
    </recommendedName>
</protein>
<evidence type="ECO:0000259" key="1">
    <source>
        <dbReference type="Pfam" id="PF12706"/>
    </source>
</evidence>
<accession>A0A9D1H115</accession>
<comment type="caution">
    <text evidence="2">The sequence shown here is derived from an EMBL/GenBank/DDBJ whole genome shotgun (WGS) entry which is preliminary data.</text>
</comment>
<dbReference type="InterPro" id="IPR036866">
    <property type="entry name" value="RibonucZ/Hydroxyglut_hydro"/>
</dbReference>
<gene>
    <name evidence="2" type="ORF">IAA60_00010</name>
</gene>
<dbReference type="EMBL" id="DVLU01000001">
    <property type="protein sequence ID" value="HIT84268.1"/>
    <property type="molecule type" value="Genomic_DNA"/>
</dbReference>
<feature type="domain" description="Metallo-beta-lactamase" evidence="1">
    <location>
        <begin position="45"/>
        <end position="253"/>
    </location>
</feature>
<sequence>MRFLGTGAGEGIPNPFCGCEFCENARKCGGKEIRMRSSFRVDEKLIIDIGADFFAQAARFGERFDTVEHVLYTHTHTDHFNFNMIWERSVRTSGKLPPLNVYFTEEAMDVIDEFFMNSRVTYGREAYTRPEDINFVRLKFGETKNICGYNVTPLRGEHSTSFEQNAANYLLEKNGKSLYYALDSGYFLDETFERLSGKRLDIFIGECTFPVIGKDFKPDLTGHMDINMCLKNLEKLYEINAVTESTKVYLTHIGPLATHEQLCRYFEGLKTPYKITAAYDGMII</sequence>
<dbReference type="InterPro" id="IPR001279">
    <property type="entry name" value="Metallo-B-lactamas"/>
</dbReference>
<dbReference type="Pfam" id="PF12706">
    <property type="entry name" value="Lactamase_B_2"/>
    <property type="match status" value="1"/>
</dbReference>
<evidence type="ECO:0000313" key="3">
    <source>
        <dbReference type="Proteomes" id="UP000824165"/>
    </source>
</evidence>
<dbReference type="Gene3D" id="3.60.15.10">
    <property type="entry name" value="Ribonuclease Z/Hydroxyacylglutathione hydrolase-like"/>
    <property type="match status" value="1"/>
</dbReference>
<dbReference type="Proteomes" id="UP000824165">
    <property type="component" value="Unassembled WGS sequence"/>
</dbReference>
<proteinExistence type="predicted"/>
<reference evidence="2" key="1">
    <citation type="submission" date="2020-10" db="EMBL/GenBank/DDBJ databases">
        <authorList>
            <person name="Gilroy R."/>
        </authorList>
    </citation>
    <scope>NUCLEOTIDE SEQUENCE</scope>
    <source>
        <strain evidence="2">CHK181-108</strain>
    </source>
</reference>
<reference evidence="2" key="2">
    <citation type="journal article" date="2021" name="PeerJ">
        <title>Extensive microbial diversity within the chicken gut microbiome revealed by metagenomics and culture.</title>
        <authorList>
            <person name="Gilroy R."/>
            <person name="Ravi A."/>
            <person name="Getino M."/>
            <person name="Pursley I."/>
            <person name="Horton D.L."/>
            <person name="Alikhan N.F."/>
            <person name="Baker D."/>
            <person name="Gharbi K."/>
            <person name="Hall N."/>
            <person name="Watson M."/>
            <person name="Adriaenssens E.M."/>
            <person name="Foster-Nyarko E."/>
            <person name="Jarju S."/>
            <person name="Secka A."/>
            <person name="Antonio M."/>
            <person name="Oren A."/>
            <person name="Chaudhuri R.R."/>
            <person name="La Ragione R."/>
            <person name="Hildebrand F."/>
            <person name="Pallen M.J."/>
        </authorList>
    </citation>
    <scope>NUCLEOTIDE SEQUENCE</scope>
    <source>
        <strain evidence="2">CHK181-108</strain>
    </source>
</reference>